<evidence type="ECO:0000256" key="9">
    <source>
        <dbReference type="ARBA" id="ARBA00023273"/>
    </source>
</evidence>
<evidence type="ECO:0000256" key="2">
    <source>
        <dbReference type="ARBA" id="ARBA00004141"/>
    </source>
</evidence>
<evidence type="ECO:0000256" key="10">
    <source>
        <dbReference type="ARBA" id="ARBA00037712"/>
    </source>
</evidence>
<evidence type="ECO:0000313" key="14">
    <source>
        <dbReference type="Proteomes" id="UP000632886"/>
    </source>
</evidence>
<keyword evidence="9" id="KW-0966">Cell projection</keyword>
<keyword evidence="8" id="KW-0206">Cytoskeleton</keyword>
<keyword evidence="3" id="KW-0963">Cytoplasm</keyword>
<dbReference type="Pfam" id="PF09799">
    <property type="entry name" value="Transmemb_17"/>
    <property type="match status" value="1"/>
</dbReference>
<keyword evidence="6 12" id="KW-1133">Transmembrane helix</keyword>
<evidence type="ECO:0000256" key="12">
    <source>
        <dbReference type="SAM" id="Phobius"/>
    </source>
</evidence>
<dbReference type="PANTHER" id="PTHR13531">
    <property type="entry name" value="GEO07735P1-RELATED-RELATED"/>
    <property type="match status" value="1"/>
</dbReference>
<organism evidence="13 14">
    <name type="scientific">Centropus bengalensis</name>
    <name type="common">lesser coucal</name>
    <dbReference type="NCBI Taxonomy" id="1463675"/>
    <lineage>
        <taxon>Eukaryota</taxon>
        <taxon>Metazoa</taxon>
        <taxon>Chordata</taxon>
        <taxon>Craniata</taxon>
        <taxon>Vertebrata</taxon>
        <taxon>Euteleostomi</taxon>
        <taxon>Archelosauria</taxon>
        <taxon>Archosauria</taxon>
        <taxon>Dinosauria</taxon>
        <taxon>Saurischia</taxon>
        <taxon>Theropoda</taxon>
        <taxon>Coelurosauria</taxon>
        <taxon>Aves</taxon>
        <taxon>Neognathae</taxon>
        <taxon>Neoaves</taxon>
        <taxon>Otidimorphae</taxon>
        <taxon>Cuculiformes</taxon>
        <taxon>Centropidae</taxon>
        <taxon>Centropus</taxon>
    </lineage>
</organism>
<evidence type="ECO:0000256" key="6">
    <source>
        <dbReference type="ARBA" id="ARBA00022989"/>
    </source>
</evidence>
<dbReference type="AlphaFoldDB" id="A0A852M0Q4"/>
<name>A0A852M0Q4_9AVES</name>
<keyword evidence="5" id="KW-0970">Cilium biogenesis/degradation</keyword>
<comment type="subcellular location">
    <subcellularLocation>
        <location evidence="1">Cytoplasm</location>
        <location evidence="1">Cytoskeleton</location>
        <location evidence="1">Cilium basal body</location>
    </subcellularLocation>
    <subcellularLocation>
        <location evidence="2">Membrane</location>
        <topology evidence="2">Multi-pass membrane protein</topology>
    </subcellularLocation>
</comment>
<sequence length="147" mass="16052">PAPMAAPSLPAGRPRPSAPLQALLFLNGWYSAAFFLLEAFLFLYKALLLPFPISTLALDLLLLLLFLGTETTRIFLASKGNLCQRKLPLALGLALTVATAVLAAYFLLLQTYALRLEAFLSAILLLFHSLELLLGSLALLSFSRCRF</sequence>
<reference evidence="13 14" key="1">
    <citation type="submission" date="2020-02" db="EMBL/GenBank/DDBJ databases">
        <title>Bird 10,000 Genomes (B10K) Project - Family phase.</title>
        <authorList>
            <person name="Zhang G."/>
        </authorList>
    </citation>
    <scope>NUCLEOTIDE SEQUENCE [LARGE SCALE GENOMIC DNA]</scope>
    <source>
        <strain evidence="13">B10K-DU-017-21</strain>
    </source>
</reference>
<keyword evidence="7 12" id="KW-0472">Membrane</keyword>
<dbReference type="InterPro" id="IPR019184">
    <property type="entry name" value="Uncharacterised_TM-17"/>
</dbReference>
<feature type="transmembrane region" description="Helical" evidence="12">
    <location>
        <begin position="22"/>
        <end position="43"/>
    </location>
</feature>
<dbReference type="EMBL" id="WBNK01002089">
    <property type="protein sequence ID" value="NXX98361.1"/>
    <property type="molecule type" value="Genomic_DNA"/>
</dbReference>
<feature type="transmembrane region" description="Helical" evidence="12">
    <location>
        <begin position="49"/>
        <end position="68"/>
    </location>
</feature>
<feature type="transmembrane region" description="Helical" evidence="12">
    <location>
        <begin position="118"/>
        <end position="142"/>
    </location>
</feature>
<dbReference type="GO" id="GO:1905515">
    <property type="term" value="P:non-motile cilium assembly"/>
    <property type="evidence" value="ECO:0007669"/>
    <property type="project" value="TreeGrafter"/>
</dbReference>
<evidence type="ECO:0000256" key="11">
    <source>
        <dbReference type="ARBA" id="ARBA00039543"/>
    </source>
</evidence>
<evidence type="ECO:0000313" key="13">
    <source>
        <dbReference type="EMBL" id="NXX98361.1"/>
    </source>
</evidence>
<dbReference type="Proteomes" id="UP000632886">
    <property type="component" value="Unassembled WGS sequence"/>
</dbReference>
<comment type="function">
    <text evidence="10">Part of the tectonic-like complex which is required for tissue-specific ciliogenesis and may regulate ciliary membrane composition.</text>
</comment>
<feature type="non-terminal residue" evidence="13">
    <location>
        <position position="147"/>
    </location>
</feature>
<dbReference type="GO" id="GO:0035869">
    <property type="term" value="C:ciliary transition zone"/>
    <property type="evidence" value="ECO:0007669"/>
    <property type="project" value="TreeGrafter"/>
</dbReference>
<evidence type="ECO:0000256" key="8">
    <source>
        <dbReference type="ARBA" id="ARBA00023212"/>
    </source>
</evidence>
<accession>A0A852M0Q4</accession>
<evidence type="ECO:0000256" key="5">
    <source>
        <dbReference type="ARBA" id="ARBA00022794"/>
    </source>
</evidence>
<evidence type="ECO:0000256" key="3">
    <source>
        <dbReference type="ARBA" id="ARBA00022490"/>
    </source>
</evidence>
<comment type="caution">
    <text evidence="13">The sequence shown here is derived from an EMBL/GenBank/DDBJ whole genome shotgun (WGS) entry which is preliminary data.</text>
</comment>
<evidence type="ECO:0000256" key="7">
    <source>
        <dbReference type="ARBA" id="ARBA00023136"/>
    </source>
</evidence>
<feature type="transmembrane region" description="Helical" evidence="12">
    <location>
        <begin position="89"/>
        <end position="112"/>
    </location>
</feature>
<protein>
    <recommendedName>
        <fullName evidence="11">Transmembrane protein 216</fullName>
    </recommendedName>
</protein>
<keyword evidence="14" id="KW-1185">Reference proteome</keyword>
<gene>
    <name evidence="13" type="primary">Tmem216</name>
    <name evidence="13" type="ORF">CENBEN_R14459</name>
</gene>
<proteinExistence type="predicted"/>
<dbReference type="GO" id="GO:0016020">
    <property type="term" value="C:membrane"/>
    <property type="evidence" value="ECO:0007669"/>
    <property type="project" value="UniProtKB-SubCell"/>
</dbReference>
<keyword evidence="4 12" id="KW-0812">Transmembrane</keyword>
<evidence type="ECO:0000256" key="4">
    <source>
        <dbReference type="ARBA" id="ARBA00022692"/>
    </source>
</evidence>
<feature type="non-terminal residue" evidence="13">
    <location>
        <position position="1"/>
    </location>
</feature>
<dbReference type="PANTHER" id="PTHR13531:SF5">
    <property type="entry name" value="TRANSMEMBRANE PROTEIN 216"/>
    <property type="match status" value="1"/>
</dbReference>
<evidence type="ECO:0000256" key="1">
    <source>
        <dbReference type="ARBA" id="ARBA00004120"/>
    </source>
</evidence>